<protein>
    <submittedName>
        <fullName evidence="3">Uncharacterized protein</fullName>
    </submittedName>
</protein>
<evidence type="ECO:0000313" key="4">
    <source>
        <dbReference type="Proteomes" id="UP000220914"/>
    </source>
</evidence>
<reference evidence="2 5" key="2">
    <citation type="journal article" date="2019" name="Emerg. Microbes Infect.">
        <title>Comprehensive subspecies identification of 175 nontuberculous mycobacteria species based on 7547 genomic profiles.</title>
        <authorList>
            <person name="Matsumoto Y."/>
            <person name="Kinjo T."/>
            <person name="Motooka D."/>
            <person name="Nabeya D."/>
            <person name="Jung N."/>
            <person name="Uechi K."/>
            <person name="Horii T."/>
            <person name="Iida T."/>
            <person name="Fujita J."/>
            <person name="Nakamura S."/>
        </authorList>
    </citation>
    <scope>NUCLEOTIDE SEQUENCE [LARGE SCALE GENOMIC DNA]</scope>
    <source>
        <strain evidence="2 5">JCM 6377</strain>
    </source>
</reference>
<dbReference type="EMBL" id="BLKS01000004">
    <property type="protein sequence ID" value="GFG55331.1"/>
    <property type="molecule type" value="Genomic_DNA"/>
</dbReference>
<accession>A0A2A7NBG5</accession>
<dbReference type="OrthoDB" id="4747870at2"/>
<reference evidence="3 4" key="1">
    <citation type="submission" date="2017-10" db="EMBL/GenBank/DDBJ databases">
        <title>The new phylogeny of genus Mycobacterium.</title>
        <authorList>
            <person name="Tortoli E."/>
            <person name="Trovato A."/>
            <person name="Cirillo D.M."/>
        </authorList>
    </citation>
    <scope>NUCLEOTIDE SEQUENCE [LARGE SCALE GENOMIC DNA]</scope>
    <source>
        <strain evidence="3 4">CCUG37673</strain>
    </source>
</reference>
<keyword evidence="4" id="KW-1185">Reference proteome</keyword>
<sequence>MSVYEVLTIVLIAVLATATTAAIYVGLLNWIGAVYVVRCASCRHLTFASANAPQGSCPHCRHPVLTHPIHALHHPRSASQVPVVNDVLHY</sequence>
<gene>
    <name evidence="3" type="ORF">CQY20_06140</name>
    <name evidence="2" type="ORF">MAGR_67720</name>
</gene>
<dbReference type="Proteomes" id="UP000220914">
    <property type="component" value="Unassembled WGS sequence"/>
</dbReference>
<proteinExistence type="predicted"/>
<keyword evidence="1" id="KW-0812">Transmembrane</keyword>
<reference evidence="2" key="3">
    <citation type="submission" date="2020-02" db="EMBL/GenBank/DDBJ databases">
        <authorList>
            <person name="Matsumoto Y."/>
            <person name="Motooka D."/>
            <person name="Nakamura S."/>
        </authorList>
    </citation>
    <scope>NUCLEOTIDE SEQUENCE</scope>
    <source>
        <strain evidence="2">JCM 6377</strain>
    </source>
</reference>
<keyword evidence="1" id="KW-1133">Transmembrane helix</keyword>
<dbReference type="Proteomes" id="UP000465302">
    <property type="component" value="Unassembled WGS sequence"/>
</dbReference>
<feature type="transmembrane region" description="Helical" evidence="1">
    <location>
        <begin position="6"/>
        <end position="37"/>
    </location>
</feature>
<evidence type="ECO:0000313" key="5">
    <source>
        <dbReference type="Proteomes" id="UP000465302"/>
    </source>
</evidence>
<keyword evidence="1" id="KW-0472">Membrane</keyword>
<name>A0A2A7NBG5_MYCAG</name>
<evidence type="ECO:0000313" key="2">
    <source>
        <dbReference type="EMBL" id="GFG55331.1"/>
    </source>
</evidence>
<comment type="caution">
    <text evidence="3">The sequence shown here is derived from an EMBL/GenBank/DDBJ whole genome shotgun (WGS) entry which is preliminary data.</text>
</comment>
<dbReference type="AlphaFoldDB" id="A0A2A7NBG5"/>
<evidence type="ECO:0000256" key="1">
    <source>
        <dbReference type="SAM" id="Phobius"/>
    </source>
</evidence>
<dbReference type="EMBL" id="PDCP01000007">
    <property type="protein sequence ID" value="PEG41244.1"/>
    <property type="molecule type" value="Genomic_DNA"/>
</dbReference>
<organism evidence="3 4">
    <name type="scientific">Mycolicibacterium agri</name>
    <name type="common">Mycobacterium agri</name>
    <dbReference type="NCBI Taxonomy" id="36811"/>
    <lineage>
        <taxon>Bacteria</taxon>
        <taxon>Bacillati</taxon>
        <taxon>Actinomycetota</taxon>
        <taxon>Actinomycetes</taxon>
        <taxon>Mycobacteriales</taxon>
        <taxon>Mycobacteriaceae</taxon>
        <taxon>Mycolicibacterium</taxon>
    </lineage>
</organism>
<dbReference type="RefSeq" id="WP_097939072.1">
    <property type="nucleotide sequence ID" value="NZ_BLKS01000004.1"/>
</dbReference>
<evidence type="ECO:0000313" key="3">
    <source>
        <dbReference type="EMBL" id="PEG41244.1"/>
    </source>
</evidence>